<dbReference type="Pfam" id="PF18510">
    <property type="entry name" value="NUC"/>
    <property type="match status" value="1"/>
</dbReference>
<evidence type="ECO:0000256" key="1">
    <source>
        <dbReference type="SAM" id="Coils"/>
    </source>
</evidence>
<evidence type="ECO:0000313" key="8">
    <source>
        <dbReference type="Proteomes" id="UP001168167"/>
    </source>
</evidence>
<keyword evidence="1" id="KW-0175">Coiled coil</keyword>
<dbReference type="InterPro" id="IPR027620">
    <property type="entry name" value="Cas12a"/>
</dbReference>
<organism evidence="7 8">
    <name type="scientific">Candidatus Doriopsillibacter californiensis</name>
    <dbReference type="NCBI Taxonomy" id="2970740"/>
    <lineage>
        <taxon>Bacteria</taxon>
        <taxon>Pseudomonadati</taxon>
        <taxon>Pseudomonadota</taxon>
        <taxon>Gammaproteobacteria</taxon>
        <taxon>Candidatus Tethybacterales</taxon>
        <taxon>Candidatus Persebacteraceae</taxon>
        <taxon>Candidatus Doriopsillibacter</taxon>
    </lineage>
</organism>
<proteinExistence type="predicted"/>
<feature type="coiled-coil region" evidence="1">
    <location>
        <begin position="710"/>
        <end position="751"/>
    </location>
</feature>
<evidence type="ECO:0000259" key="6">
    <source>
        <dbReference type="Pfam" id="PF22222"/>
    </source>
</evidence>
<evidence type="ECO:0000259" key="3">
    <source>
        <dbReference type="Pfam" id="PF18510"/>
    </source>
</evidence>
<feature type="domain" description="Cas12a RuvC nuclease" evidence="4">
    <location>
        <begin position="986"/>
        <end position="1398"/>
    </location>
</feature>
<comment type="caution">
    <text evidence="7">The sequence shown here is derived from an EMBL/GenBank/DDBJ whole genome shotgun (WGS) entry which is preliminary data.</text>
</comment>
<dbReference type="InterPro" id="IPR040882">
    <property type="entry name" value="Cas12a_NUC"/>
</dbReference>
<feature type="coiled-coil region" evidence="1">
    <location>
        <begin position="78"/>
        <end position="114"/>
    </location>
</feature>
<feature type="domain" description="Cas12a PI" evidence="6">
    <location>
        <begin position="757"/>
        <end position="856"/>
    </location>
</feature>
<dbReference type="InterPro" id="IPR053993">
    <property type="entry name" value="Cas12a_PI"/>
</dbReference>
<accession>A0ABT7QLL7</accession>
<feature type="coiled-coil region" evidence="1">
    <location>
        <begin position="258"/>
        <end position="293"/>
    </location>
</feature>
<dbReference type="EMBL" id="JANQAO010000002">
    <property type="protein sequence ID" value="MDM5147594.1"/>
    <property type="molecule type" value="Genomic_DNA"/>
</dbReference>
<feature type="domain" description="Cas12a REC1" evidence="2">
    <location>
        <begin position="52"/>
        <end position="306"/>
    </location>
</feature>
<feature type="domain" description="Cas12a nuclease" evidence="3">
    <location>
        <begin position="1188"/>
        <end position="1348"/>
    </location>
</feature>
<dbReference type="Pfam" id="PF22222">
    <property type="entry name" value="Cpf1_PI-like"/>
    <property type="match status" value="1"/>
</dbReference>
<name>A0ABT7QLL7_9GAMM</name>
<dbReference type="InterPro" id="IPR040787">
    <property type="entry name" value="Cas12a_REC1"/>
</dbReference>
<evidence type="ECO:0000313" key="7">
    <source>
        <dbReference type="EMBL" id="MDM5147594.1"/>
    </source>
</evidence>
<dbReference type="Pfam" id="PF18516">
    <property type="entry name" value="RuvC_1"/>
    <property type="match status" value="1"/>
</dbReference>
<sequence>MKTSIFDEFTNQYSVQKTLRFALEPVGETAKHIKDGELLKKDEELARKYKLAKIIIDEYHKDFIHKRLSGFSFKIEDLEDFKSAYEALKADKKNKDEQDKLGEKQEALRKLVSEVFKNDRLFQKEFIKEDLPTWLEQHPDKVENNEEAIGIVKDFEKWTSYFDGFNENRKNIYTAESHSTSISYRLIHENLPRFIDNILRYEKAKELGVDFSEVGNYFDVKLDNVFSLSYFNNCLTQRGIDEYNKIRGGQSKRGNIKEQGVNEKINEYAQQLASQKNNTVDEKKKELKDKRKTVLSCKLEKLHKQILSDRTEISSRLQNINNDGNLCEQIQLFQLNEKDELIGREEIEDEKGNKNTEDFNITKQLREILESISEADAQSIYIKNGKELANISQFLFGDWDVIKRSLENYAENRLLGKNKKGESKRFTEQARESWLKSTYFSFDTIHKALKKDFEQYKDEDLVDNKDEGVTIEMKKKAMSEPLFRYFENLMFRKKNEETDVFEEKELLDEIIKLAPPAFNVLKQYKGEKTETLKNNKKEVSKIKVYLDAVQDLQQFLKPLFVKQKEKEHADVLTEKQPHRKKVKQKEKEHADVLDKDSAFYGDFDRLYEVLEQITPLYNQTRNYLTKKPYNIEKYKLNFENITLADGWDKNKETDNTCVLLRKGEKYFLGVMDRRTAKLFESDNLSPKSIEDSMAENIKKIEEHKAILLNKKEGTKAYDDLKNKLENMEKNIKKQAKSLEALKNTSDNYQKMEYKLLPGASKMLPKVFFSKENINYYNPSDEILRIRNHATHTQKGTPQKGYEKEEFDVKDMRNIIDFFKESINSRPEWRGFGFKFSDTSQYNDLSGFYKEVEHQGYKISFQDISVSYIDQCVEEGELYLFEIYSKDFSPHAKGKPSLQTLYWRNLFTPENLKNVVYKLNGKAELFFRKASIKYDEKIWEQGHHYEELKGKFDKNGKRLPIIKDKRYAKDRYLFHVSIGCNFKALGAPHFNDKINAFLKDNPTVNILGIDRGERHLAYYTLINQKREILQDVNGKYLQGSFNVIESDNKGKIYSKDYHYLLNKREVERDKSRKSWGSIERIKDLKEGYLSQVVHKICRMIVEHNAIVVLEDLNFGFKKGRFKVEKQIYQKLEKMLIDKLNYLVLKEKEPSHAGGVLKALQLTAPFKSFQKMGKQTGVVFYVSAYHTSKICPVTGFVNLLYPHYETVKKAQEFFNKFDLIKFNTEKQYFEFHLDYKKFTDKAEDSKQKWTICSYGKRLENFRTSKNDKWDTREINLTEKFKELFKNTVIDYENKEDIKSDIENQNDTGFFKELIRLLRLTLQLRNSRINSDEDWMISPIPDANGNFFDSRDVGGDVPQNADANGAYHIALKGLWALEQINKGEERLNITNKEWYQFVQEKSPDLDNEKILTV</sequence>
<evidence type="ECO:0000259" key="2">
    <source>
        <dbReference type="Pfam" id="PF18501"/>
    </source>
</evidence>
<dbReference type="NCBIfam" id="TIGR04330">
    <property type="entry name" value="cas_Cpf1"/>
    <property type="match status" value="2"/>
</dbReference>
<evidence type="ECO:0000259" key="5">
    <source>
        <dbReference type="Pfam" id="PF21918"/>
    </source>
</evidence>
<gene>
    <name evidence="7" type="primary">cas12a</name>
    <name evidence="7" type="ORF">NQX30_04315</name>
</gene>
<dbReference type="Pfam" id="PF18501">
    <property type="entry name" value="REC1"/>
    <property type="match status" value="1"/>
</dbReference>
<dbReference type="InterPro" id="IPR040852">
    <property type="entry name" value="RuvC_1"/>
</dbReference>
<protein>
    <submittedName>
        <fullName evidence="7">Type V CRISPR-associated protein Cas12a/Cpf1</fullName>
    </submittedName>
</protein>
<reference evidence="7" key="2">
    <citation type="journal article" date="2023" name="Microbiome">
        <title>Synthase-selected sorting approach identifies a beta-lactone synthase in a nudibranch symbiotic bacterium.</title>
        <authorList>
            <person name="Dzunkova M."/>
            <person name="La Clair J.J."/>
            <person name="Tyml T."/>
            <person name="Doud D."/>
            <person name="Schulz F."/>
            <person name="Piquer-Esteban S."/>
            <person name="Porcel Sanchis D."/>
            <person name="Osborn A."/>
            <person name="Robinson D."/>
            <person name="Louie K.B."/>
            <person name="Bowen B.P."/>
            <person name="Bowers R.M."/>
            <person name="Lee J."/>
            <person name="Arnau V."/>
            <person name="Diaz-Villanueva W."/>
            <person name="Stepanauskas R."/>
            <person name="Gosliner T."/>
            <person name="Date S.V."/>
            <person name="Northen T.R."/>
            <person name="Cheng J.F."/>
            <person name="Burkart M.D."/>
            <person name="Woyke T."/>
        </authorList>
    </citation>
    <scope>NUCLEOTIDE SEQUENCE</scope>
    <source>
        <strain evidence="7">Df01</strain>
    </source>
</reference>
<dbReference type="Pfam" id="PF21918">
    <property type="entry name" value="cas_Cpf1_2nd"/>
    <property type="match status" value="2"/>
</dbReference>
<feature type="domain" description="Cas12a REC2" evidence="5">
    <location>
        <begin position="323"/>
        <end position="568"/>
    </location>
</feature>
<evidence type="ECO:0000259" key="4">
    <source>
        <dbReference type="Pfam" id="PF18516"/>
    </source>
</evidence>
<reference evidence="7" key="1">
    <citation type="submission" date="2022-08" db="EMBL/GenBank/DDBJ databases">
        <authorList>
            <person name="Dzunkova M."/>
            <person name="La Clair J."/>
            <person name="Tyml T."/>
            <person name="Doud D."/>
            <person name="Schulz F."/>
            <person name="Piquer S."/>
            <person name="Porcel Sanchis D."/>
            <person name="Osborn A."/>
            <person name="Robinson D."/>
            <person name="Louie K.B."/>
            <person name="Bowen B.P."/>
            <person name="Bowers R."/>
            <person name="Lee J."/>
            <person name="Arnau Llombart V."/>
            <person name="Diaz Villanueva W."/>
            <person name="Gosliner T."/>
            <person name="Northen T."/>
            <person name="Cheng J.-F."/>
            <person name="Burkart M.D."/>
            <person name="Woyke T."/>
        </authorList>
    </citation>
    <scope>NUCLEOTIDE SEQUENCE</scope>
    <source>
        <strain evidence="7">Df01</strain>
    </source>
</reference>
<dbReference type="Proteomes" id="UP001168167">
    <property type="component" value="Unassembled WGS sequence"/>
</dbReference>
<dbReference type="InterPro" id="IPR054116">
    <property type="entry name" value="Cas12a_REC2"/>
</dbReference>
<feature type="domain" description="Cas12a REC2" evidence="5">
    <location>
        <begin position="590"/>
        <end position="625"/>
    </location>
</feature>
<keyword evidence="8" id="KW-1185">Reference proteome</keyword>